<dbReference type="OrthoDB" id="5430221at2"/>
<keyword evidence="2" id="KW-0456">Lyase</keyword>
<protein>
    <submittedName>
        <fullName evidence="2">Catechol 2,3-dioxygenase-like lactoylglutathione lyase family enzyme</fullName>
    </submittedName>
</protein>
<name>A0A316EZ53_9BURK</name>
<dbReference type="AlphaFoldDB" id="A0A316EZ53"/>
<keyword evidence="3" id="KW-1185">Reference proteome</keyword>
<dbReference type="GO" id="GO:0016829">
    <property type="term" value="F:lyase activity"/>
    <property type="evidence" value="ECO:0007669"/>
    <property type="project" value="UniProtKB-KW"/>
</dbReference>
<dbReference type="PROSITE" id="PS51819">
    <property type="entry name" value="VOC"/>
    <property type="match status" value="1"/>
</dbReference>
<gene>
    <name evidence="2" type="ORF">C7419_1011214</name>
</gene>
<dbReference type="InterPro" id="IPR037523">
    <property type="entry name" value="VOC_core"/>
</dbReference>
<dbReference type="RefSeq" id="WP_109581065.1">
    <property type="nucleotide sequence ID" value="NZ_JACBYU010000002.1"/>
</dbReference>
<feature type="domain" description="VOC" evidence="1">
    <location>
        <begin position="131"/>
        <end position="249"/>
    </location>
</feature>
<dbReference type="InterPro" id="IPR029068">
    <property type="entry name" value="Glyas_Bleomycin-R_OHBP_Dase"/>
</dbReference>
<accession>A0A316EZ53</accession>
<dbReference type="CDD" id="cd08343">
    <property type="entry name" value="ED_TypeI_classII_C"/>
    <property type="match status" value="1"/>
</dbReference>
<dbReference type="Pfam" id="PF00903">
    <property type="entry name" value="Glyoxalase"/>
    <property type="match status" value="1"/>
</dbReference>
<comment type="caution">
    <text evidence="2">The sequence shown here is derived from an EMBL/GenBank/DDBJ whole genome shotgun (WGS) entry which is preliminary data.</text>
</comment>
<proteinExistence type="predicted"/>
<dbReference type="Gene3D" id="3.10.180.10">
    <property type="entry name" value="2,3-Dihydroxybiphenyl 1,2-Dioxygenase, domain 1"/>
    <property type="match status" value="2"/>
</dbReference>
<dbReference type="EMBL" id="QGGT01000001">
    <property type="protein sequence ID" value="PWK37332.1"/>
    <property type="molecule type" value="Genomic_DNA"/>
</dbReference>
<dbReference type="SUPFAM" id="SSF54593">
    <property type="entry name" value="Glyoxalase/Bleomycin resistance protein/Dihydroxybiphenyl dioxygenase"/>
    <property type="match status" value="2"/>
</dbReference>
<keyword evidence="2" id="KW-0223">Dioxygenase</keyword>
<evidence type="ECO:0000259" key="1">
    <source>
        <dbReference type="PROSITE" id="PS51819"/>
    </source>
</evidence>
<reference evidence="2 3" key="1">
    <citation type="submission" date="2018-05" db="EMBL/GenBank/DDBJ databases">
        <title>Genomic Encyclopedia of Type Strains, Phase IV (KMG-V): Genome sequencing to study the core and pangenomes of soil and plant-associated prokaryotes.</title>
        <authorList>
            <person name="Whitman W."/>
        </authorList>
    </citation>
    <scope>NUCLEOTIDE SEQUENCE [LARGE SCALE GENOMIC DNA]</scope>
    <source>
        <strain evidence="2 3">SLV-132</strain>
    </source>
</reference>
<evidence type="ECO:0000313" key="3">
    <source>
        <dbReference type="Proteomes" id="UP000245754"/>
    </source>
</evidence>
<evidence type="ECO:0000313" key="2">
    <source>
        <dbReference type="EMBL" id="PWK37332.1"/>
    </source>
</evidence>
<dbReference type="InterPro" id="IPR004360">
    <property type="entry name" value="Glyas_Fos-R_dOase_dom"/>
</dbReference>
<organism evidence="2 3">
    <name type="scientific">Cupriavidus plantarum</name>
    <dbReference type="NCBI Taxonomy" id="942865"/>
    <lineage>
        <taxon>Bacteria</taxon>
        <taxon>Pseudomonadati</taxon>
        <taxon>Pseudomonadota</taxon>
        <taxon>Betaproteobacteria</taxon>
        <taxon>Burkholderiales</taxon>
        <taxon>Burkholderiaceae</taxon>
        <taxon>Cupriavidus</taxon>
    </lineage>
</organism>
<dbReference type="Proteomes" id="UP000245754">
    <property type="component" value="Unassembled WGS sequence"/>
</dbReference>
<keyword evidence="2" id="KW-0560">Oxidoreductase</keyword>
<sequence>MTTLQSTTPLQLHHLHLHSESPGQLAEFYRNLFELDAVSAPDGIYGLTGGERAIVIHPGASGELAMAAYAARTREELSLLRERLSDVARDGGIGSEVFFEPGAFSVTDPQGRRLLFGVPRTRRRPDRMAARLQHTVFQTTDLATIVDFYVNRVGFAISDEVVADDGSITTCFLRSDDEHHTLAFFQGSNNVWDHHCYETGSWNDIRDWGDRFAKVRRGIFFGPGRHGPGNNLFFMITDPDGNRVELSAELEHVRAEQSPGVWPHEEHTLNSWGRGWIRT</sequence>
<dbReference type="GO" id="GO:0051213">
    <property type="term" value="F:dioxygenase activity"/>
    <property type="evidence" value="ECO:0007669"/>
    <property type="project" value="UniProtKB-KW"/>
</dbReference>